<comment type="caution">
    <text evidence="2">The sequence shown here is derived from an EMBL/GenBank/DDBJ whole genome shotgun (WGS) entry which is preliminary data.</text>
</comment>
<gene>
    <name evidence="2" type="ORF">ACH49_30875</name>
</gene>
<evidence type="ECO:0000313" key="3">
    <source>
        <dbReference type="Proteomes" id="UP000037274"/>
    </source>
</evidence>
<evidence type="ECO:0008006" key="4">
    <source>
        <dbReference type="Google" id="ProtNLM"/>
    </source>
</evidence>
<name>A0ABR5HPS3_STRLW</name>
<dbReference type="EMBL" id="LFEH01000446">
    <property type="protein sequence ID" value="KMS65641.1"/>
    <property type="molecule type" value="Genomic_DNA"/>
</dbReference>
<reference evidence="2 3" key="1">
    <citation type="submission" date="2015-06" db="EMBL/GenBank/DDBJ databases">
        <title>Draft genome sequence of Streptomyces leeuwenhoekii C58, which produces the novel lasso peptide, chaxapeptin.</title>
        <authorList>
            <person name="Yi Y."/>
            <person name="Hai D."/>
            <person name="Jaspars M."/>
            <person name="Sheng H."/>
            <person name="Rateb M.E."/>
            <person name="Bull A."/>
            <person name="Goodfellow M."/>
            <person name="Asenjo J.A."/>
            <person name="Ebel R."/>
        </authorList>
    </citation>
    <scope>NUCLEOTIDE SEQUENCE [LARGE SCALE GENOMIC DNA]</scope>
    <source>
        <strain evidence="2 3">C58</strain>
    </source>
</reference>
<evidence type="ECO:0000313" key="2">
    <source>
        <dbReference type="EMBL" id="KMS65641.1"/>
    </source>
</evidence>
<evidence type="ECO:0000256" key="1">
    <source>
        <dbReference type="SAM" id="Phobius"/>
    </source>
</evidence>
<feature type="transmembrane region" description="Helical" evidence="1">
    <location>
        <begin position="6"/>
        <end position="25"/>
    </location>
</feature>
<accession>A0ABR5HPS3</accession>
<protein>
    <recommendedName>
        <fullName evidence="4">Secreted Protein</fullName>
    </recommendedName>
</protein>
<dbReference type="Proteomes" id="UP000037274">
    <property type="component" value="Unassembled WGS sequence"/>
</dbReference>
<keyword evidence="3" id="KW-1185">Reference proteome</keyword>
<keyword evidence="1" id="KW-0472">Membrane</keyword>
<keyword evidence="1" id="KW-0812">Transmembrane</keyword>
<organism evidence="2 3">
    <name type="scientific">Streptomyces leeuwenhoekii</name>
    <dbReference type="NCBI Taxonomy" id="1437453"/>
    <lineage>
        <taxon>Bacteria</taxon>
        <taxon>Bacillati</taxon>
        <taxon>Actinomycetota</taxon>
        <taxon>Actinomycetes</taxon>
        <taxon>Kitasatosporales</taxon>
        <taxon>Streptomycetaceae</taxon>
        <taxon>Streptomyces</taxon>
    </lineage>
</organism>
<dbReference type="RefSeq" id="WP_048574756.1">
    <property type="nucleotide sequence ID" value="NZ_LFEH01000446.1"/>
</dbReference>
<sequence>MDATTLGSLLVGVGAVVGGVVAFVGKRGENALTGYSSLTDNLQEERDRLDSKVTELNAALAEQAALRAADQAEIARLRAVIIQLGGQP</sequence>
<keyword evidence="1" id="KW-1133">Transmembrane helix</keyword>
<proteinExistence type="predicted"/>